<feature type="region of interest" description="Disordered" evidence="1">
    <location>
        <begin position="217"/>
        <end position="274"/>
    </location>
</feature>
<feature type="non-terminal residue" evidence="3">
    <location>
        <position position="1"/>
    </location>
</feature>
<evidence type="ECO:0000256" key="1">
    <source>
        <dbReference type="SAM" id="MobiDB-lite"/>
    </source>
</evidence>
<evidence type="ECO:0000313" key="3">
    <source>
        <dbReference type="EMBL" id="CAE8660722.1"/>
    </source>
</evidence>
<sequence length="274" mass="30534">VFLEMRSDLEGYMHTLKRLGIRDHQVPAIGWWTVGDLIGRALYLLTTFALGAIPHVMFNLPVMIVASRLAATEQKKALKSSVVKVAARDVVMSYKVIYVLCGIPLLFLFYGFLLYALTMWTNTSRILMLIALPFFAFLGMKASEQGVRAYADMVPLLRRAFFPADRREQDALPARRAALQRKLYHLVKSFGPRLGDLYFQKDVDWSKEMESYGAEYLEPPTPVASSRPSLHMDVTPGGEGPADAEAGKARRRGRSGAQSADGDEDGTPQRPCGM</sequence>
<protein>
    <submittedName>
        <fullName evidence="3">Uncharacterized protein</fullName>
    </submittedName>
</protein>
<dbReference type="GO" id="GO:0008654">
    <property type="term" value="P:phospholipid biosynthetic process"/>
    <property type="evidence" value="ECO:0007669"/>
    <property type="project" value="TreeGrafter"/>
</dbReference>
<dbReference type="GO" id="GO:0016287">
    <property type="term" value="F:glycerone-phosphate O-acyltransferase activity"/>
    <property type="evidence" value="ECO:0007669"/>
    <property type="project" value="TreeGrafter"/>
</dbReference>
<keyword evidence="2" id="KW-0812">Transmembrane</keyword>
<feature type="transmembrane region" description="Helical" evidence="2">
    <location>
        <begin position="41"/>
        <end position="66"/>
    </location>
</feature>
<accession>A0A813J0R6</accession>
<reference evidence="3" key="1">
    <citation type="submission" date="2021-02" db="EMBL/GenBank/DDBJ databases">
        <authorList>
            <person name="Dougan E. K."/>
            <person name="Rhodes N."/>
            <person name="Thang M."/>
            <person name="Chan C."/>
        </authorList>
    </citation>
    <scope>NUCLEOTIDE SEQUENCE</scope>
</reference>
<gene>
    <name evidence="3" type="ORF">PGLA2088_LOCUS14247</name>
</gene>
<dbReference type="GO" id="GO:0004366">
    <property type="term" value="F:glycerol-3-phosphate O-acyltransferase activity"/>
    <property type="evidence" value="ECO:0007669"/>
    <property type="project" value="TreeGrafter"/>
</dbReference>
<evidence type="ECO:0000313" key="4">
    <source>
        <dbReference type="Proteomes" id="UP000626109"/>
    </source>
</evidence>
<dbReference type="EMBL" id="CAJNNW010017314">
    <property type="protein sequence ID" value="CAE8660722.1"/>
    <property type="molecule type" value="Genomic_DNA"/>
</dbReference>
<name>A0A813J0R6_POLGL</name>
<keyword evidence="2" id="KW-0472">Membrane</keyword>
<comment type="caution">
    <text evidence="3">The sequence shown here is derived from an EMBL/GenBank/DDBJ whole genome shotgun (WGS) entry which is preliminary data.</text>
</comment>
<keyword evidence="2" id="KW-1133">Transmembrane helix</keyword>
<evidence type="ECO:0000256" key="2">
    <source>
        <dbReference type="SAM" id="Phobius"/>
    </source>
</evidence>
<proteinExistence type="predicted"/>
<organism evidence="3 4">
    <name type="scientific">Polarella glacialis</name>
    <name type="common">Dinoflagellate</name>
    <dbReference type="NCBI Taxonomy" id="89957"/>
    <lineage>
        <taxon>Eukaryota</taxon>
        <taxon>Sar</taxon>
        <taxon>Alveolata</taxon>
        <taxon>Dinophyceae</taxon>
        <taxon>Suessiales</taxon>
        <taxon>Suessiaceae</taxon>
        <taxon>Polarella</taxon>
    </lineage>
</organism>
<dbReference type="PANTHER" id="PTHR31605">
    <property type="entry name" value="GLYCEROL-3-PHOSPHATE O-ACYLTRANSFERASE 1"/>
    <property type="match status" value="1"/>
</dbReference>
<feature type="transmembrane region" description="Helical" evidence="2">
    <location>
        <begin position="96"/>
        <end position="117"/>
    </location>
</feature>
<dbReference type="Proteomes" id="UP000626109">
    <property type="component" value="Unassembled WGS sequence"/>
</dbReference>
<feature type="transmembrane region" description="Helical" evidence="2">
    <location>
        <begin position="123"/>
        <end position="140"/>
    </location>
</feature>
<dbReference type="InterPro" id="IPR052744">
    <property type="entry name" value="GPAT/DAPAT"/>
</dbReference>
<dbReference type="PANTHER" id="PTHR31605:SF0">
    <property type="entry name" value="GLYCEROL-3-PHOSPHATE O-ACYLTRANSFERASE 1"/>
    <property type="match status" value="1"/>
</dbReference>
<dbReference type="AlphaFoldDB" id="A0A813J0R6"/>